<dbReference type="Proteomes" id="UP000008281">
    <property type="component" value="Unassembled WGS sequence"/>
</dbReference>
<dbReference type="eggNOG" id="KOG0283">
    <property type="taxonomic scope" value="Eukaryota"/>
</dbReference>
<protein>
    <submittedName>
        <fullName evidence="2">Uncharacterized protein</fullName>
    </submittedName>
</protein>
<organism evidence="3">
    <name type="scientific">Caenorhabditis remanei</name>
    <name type="common">Caenorhabditis vulgaris</name>
    <dbReference type="NCBI Taxonomy" id="31234"/>
    <lineage>
        <taxon>Eukaryota</taxon>
        <taxon>Metazoa</taxon>
        <taxon>Ecdysozoa</taxon>
        <taxon>Nematoda</taxon>
        <taxon>Chromadorea</taxon>
        <taxon>Rhabditida</taxon>
        <taxon>Rhabditina</taxon>
        <taxon>Rhabditomorpha</taxon>
        <taxon>Rhabditoidea</taxon>
        <taxon>Rhabditidae</taxon>
        <taxon>Peloderinae</taxon>
        <taxon>Caenorhabditis</taxon>
    </lineage>
</organism>
<dbReference type="HOGENOM" id="CLU_1074574_0_0_1"/>
<feature type="region of interest" description="Disordered" evidence="1">
    <location>
        <begin position="171"/>
        <end position="233"/>
    </location>
</feature>
<accession>E3NLJ8</accession>
<dbReference type="EMBL" id="DS268904">
    <property type="protein sequence ID" value="EFP04926.1"/>
    <property type="molecule type" value="Genomic_DNA"/>
</dbReference>
<proteinExistence type="predicted"/>
<dbReference type="AlphaFoldDB" id="E3NLJ8"/>
<keyword evidence="3" id="KW-1185">Reference proteome</keyword>
<name>E3NLJ8_CAERE</name>
<sequence>MNKEFGNRQLVGPPSQIEYEHDETMSTVSDAPSLHSWHHKMIVKNETVVVKASDTMSSCAAPRSDTGFATSPISPSASAVDATITPMRTPLLDMESTDSSCSGISPSTRIPPPIPSRAPVTSPVLQSPLVSPFTMVAPMPRCPPPLPPRTPSMKLPDPIAFEVETRIEEERKKHGVQREVSVGSSRSSDAIAYSTPEGKFSTPDGKFSTPEGKFSAGENKDSKGHRKSNSIDRGLTIAKVMKVGIFISKIFLEHLALSS</sequence>
<dbReference type="InParanoid" id="E3NLJ8"/>
<evidence type="ECO:0000313" key="3">
    <source>
        <dbReference type="Proteomes" id="UP000008281"/>
    </source>
</evidence>
<feature type="region of interest" description="Disordered" evidence="1">
    <location>
        <begin position="93"/>
        <end position="121"/>
    </location>
</feature>
<dbReference type="STRING" id="31234.E3NLJ8"/>
<evidence type="ECO:0000256" key="1">
    <source>
        <dbReference type="SAM" id="MobiDB-lite"/>
    </source>
</evidence>
<gene>
    <name evidence="2" type="ORF">CRE_12359</name>
</gene>
<reference evidence="2" key="1">
    <citation type="submission" date="2007-07" db="EMBL/GenBank/DDBJ databases">
        <title>PCAP assembly of the Caenorhabditis remanei genome.</title>
        <authorList>
            <consortium name="The Caenorhabditis remanei Sequencing Consortium"/>
            <person name="Wilson R.K."/>
        </authorList>
    </citation>
    <scope>NUCLEOTIDE SEQUENCE [LARGE SCALE GENOMIC DNA]</scope>
    <source>
        <strain evidence="2">PB4641</strain>
    </source>
</reference>
<dbReference type="OrthoDB" id="1932312at2759"/>
<evidence type="ECO:0000313" key="2">
    <source>
        <dbReference type="EMBL" id="EFP04926.1"/>
    </source>
</evidence>